<dbReference type="InterPro" id="IPR033985">
    <property type="entry name" value="SusD-like_N"/>
</dbReference>
<comment type="caution">
    <text evidence="8">The sequence shown here is derived from an EMBL/GenBank/DDBJ whole genome shotgun (WGS) entry which is preliminary data.</text>
</comment>
<dbReference type="InterPro" id="IPR012944">
    <property type="entry name" value="SusD_RagB_dom"/>
</dbReference>
<proteinExistence type="inferred from homology"/>
<sequence length="471" mass="51726">MKTLRIFTILMSFFIMVSCEDQLEVIPEDKVASNTVFGSLATINGAMVGVYSLNQSGDLNGNPQLMGDFMADDVKFVGSFPSLQQIDQFGTLATNASIDNIWFDAYQLIGAANNIIVNLPEVNIEDVIGLTEETKSQLVAEAKFLRSLTYFTLVNLFAQPYQVSNGTNLGVPLVSEPFEGGDISDFQNERSTVNEVHSFIEQDLMDAIAVLPETNGVRATSGAAKALLARLYLYREQWDEAADMANQVISSGTYGLADDYDFYDDNPESMENIFVAVNTPTDGPQEPTGSDEVYVNFYNPAPGGRGDAPFSQDLIDAFATEPGDRRFEELSQAAADAGGNDTFFTTKYPDVVNNASDGMILRITEMYLTRAEANFRNNTNVGDSPQNDINLLRARAGLDELITLVLDDILNERRKELCFEGHRRMDLLRNNKNLRPGGGAESAPGANKVIFPIVDDEINNNPNITQNPGNF</sequence>
<comment type="subcellular location">
    <subcellularLocation>
        <location evidence="1">Cell outer membrane</location>
    </subcellularLocation>
</comment>
<dbReference type="EMBL" id="VCNI01000004">
    <property type="protein sequence ID" value="TMU50768.1"/>
    <property type="molecule type" value="Genomic_DNA"/>
</dbReference>
<dbReference type="PROSITE" id="PS51257">
    <property type="entry name" value="PROKAR_LIPOPROTEIN"/>
    <property type="match status" value="1"/>
</dbReference>
<evidence type="ECO:0000313" key="8">
    <source>
        <dbReference type="EMBL" id="TMU50768.1"/>
    </source>
</evidence>
<feature type="domain" description="SusD-like N-terminal" evidence="7">
    <location>
        <begin position="23"/>
        <end position="233"/>
    </location>
</feature>
<name>A0ABY2WGT4_9FLAO</name>
<keyword evidence="5" id="KW-0998">Cell outer membrane</keyword>
<organism evidence="8 9">
    <name type="scientific">Flagellimonas algicola</name>
    <dbReference type="NCBI Taxonomy" id="2583815"/>
    <lineage>
        <taxon>Bacteria</taxon>
        <taxon>Pseudomonadati</taxon>
        <taxon>Bacteroidota</taxon>
        <taxon>Flavobacteriia</taxon>
        <taxon>Flavobacteriales</taxon>
        <taxon>Flavobacteriaceae</taxon>
        <taxon>Flagellimonas</taxon>
    </lineage>
</organism>
<evidence type="ECO:0000259" key="6">
    <source>
        <dbReference type="Pfam" id="PF07980"/>
    </source>
</evidence>
<reference evidence="8 9" key="1">
    <citation type="submission" date="2019-05" db="EMBL/GenBank/DDBJ databases">
        <title>Flagellimonas sp. AsT0115, sp. nov., isolated from a marine red algae, Asparagopsis taxiformis.</title>
        <authorList>
            <person name="Kim J."/>
            <person name="Jeong S.E."/>
            <person name="Jeon C.O."/>
        </authorList>
    </citation>
    <scope>NUCLEOTIDE SEQUENCE [LARGE SCALE GENOMIC DNA]</scope>
    <source>
        <strain evidence="8 9">AsT0115</strain>
    </source>
</reference>
<dbReference type="RefSeq" id="WP_138839093.1">
    <property type="nucleotide sequence ID" value="NZ_VCNI01000004.1"/>
</dbReference>
<evidence type="ECO:0000259" key="7">
    <source>
        <dbReference type="Pfam" id="PF14322"/>
    </source>
</evidence>
<feature type="domain" description="RagB/SusD" evidence="6">
    <location>
        <begin position="347"/>
        <end position="469"/>
    </location>
</feature>
<dbReference type="Pfam" id="PF14322">
    <property type="entry name" value="SusD-like_3"/>
    <property type="match status" value="1"/>
</dbReference>
<evidence type="ECO:0000256" key="1">
    <source>
        <dbReference type="ARBA" id="ARBA00004442"/>
    </source>
</evidence>
<dbReference type="Pfam" id="PF07980">
    <property type="entry name" value="SusD_RagB"/>
    <property type="match status" value="1"/>
</dbReference>
<keyword evidence="3" id="KW-0732">Signal</keyword>
<dbReference type="SUPFAM" id="SSF48452">
    <property type="entry name" value="TPR-like"/>
    <property type="match status" value="1"/>
</dbReference>
<protein>
    <submittedName>
        <fullName evidence="8">RagB/SusD family nutrient uptake outer membrane protein</fullName>
    </submittedName>
</protein>
<dbReference type="CDD" id="cd08977">
    <property type="entry name" value="SusD"/>
    <property type="match status" value="1"/>
</dbReference>
<keyword evidence="4" id="KW-0472">Membrane</keyword>
<comment type="similarity">
    <text evidence="2">Belongs to the SusD family.</text>
</comment>
<evidence type="ECO:0000256" key="5">
    <source>
        <dbReference type="ARBA" id="ARBA00023237"/>
    </source>
</evidence>
<dbReference type="InterPro" id="IPR011990">
    <property type="entry name" value="TPR-like_helical_dom_sf"/>
</dbReference>
<evidence type="ECO:0000256" key="2">
    <source>
        <dbReference type="ARBA" id="ARBA00006275"/>
    </source>
</evidence>
<gene>
    <name evidence="8" type="ORF">FGG15_18395</name>
</gene>
<evidence type="ECO:0000313" key="9">
    <source>
        <dbReference type="Proteomes" id="UP000751614"/>
    </source>
</evidence>
<dbReference type="Gene3D" id="1.25.40.390">
    <property type="match status" value="1"/>
</dbReference>
<keyword evidence="9" id="KW-1185">Reference proteome</keyword>
<accession>A0ABY2WGT4</accession>
<evidence type="ECO:0000256" key="4">
    <source>
        <dbReference type="ARBA" id="ARBA00023136"/>
    </source>
</evidence>
<dbReference type="Proteomes" id="UP000751614">
    <property type="component" value="Unassembled WGS sequence"/>
</dbReference>
<evidence type="ECO:0000256" key="3">
    <source>
        <dbReference type="ARBA" id="ARBA00022729"/>
    </source>
</evidence>